<keyword evidence="4 6" id="KW-1133">Transmembrane helix</keyword>
<evidence type="ECO:0000256" key="3">
    <source>
        <dbReference type="ARBA" id="ARBA00022692"/>
    </source>
</evidence>
<comment type="subcellular location">
    <subcellularLocation>
        <location evidence="1">Cell membrane</location>
        <topology evidence="1">Multi-pass membrane protein</topology>
    </subcellularLocation>
</comment>
<accession>A0AAE9LB01</accession>
<evidence type="ECO:0000256" key="2">
    <source>
        <dbReference type="ARBA" id="ARBA00022475"/>
    </source>
</evidence>
<proteinExistence type="predicted"/>
<gene>
    <name evidence="7" type="ORF">MF626_000617</name>
</gene>
<protein>
    <submittedName>
        <fullName evidence="7">LysE family transporter</fullName>
    </submittedName>
</protein>
<name>A0AAE9LB01_PAEPO</name>
<evidence type="ECO:0000313" key="7">
    <source>
        <dbReference type="EMBL" id="URJ52998.1"/>
    </source>
</evidence>
<keyword evidence="2" id="KW-1003">Cell membrane</keyword>
<feature type="transmembrane region" description="Helical" evidence="6">
    <location>
        <begin position="12"/>
        <end position="33"/>
    </location>
</feature>
<organism evidence="7 8">
    <name type="scientific">Paenibacillus polymyxa</name>
    <name type="common">Bacillus polymyxa</name>
    <dbReference type="NCBI Taxonomy" id="1406"/>
    <lineage>
        <taxon>Bacteria</taxon>
        <taxon>Bacillati</taxon>
        <taxon>Bacillota</taxon>
        <taxon>Bacilli</taxon>
        <taxon>Bacillales</taxon>
        <taxon>Paenibacillaceae</taxon>
        <taxon>Paenibacillus</taxon>
    </lineage>
</organism>
<dbReference type="Pfam" id="PF01810">
    <property type="entry name" value="LysE"/>
    <property type="match status" value="1"/>
</dbReference>
<dbReference type="InterPro" id="IPR001123">
    <property type="entry name" value="LeuE-type"/>
</dbReference>
<dbReference type="GO" id="GO:0006865">
    <property type="term" value="P:amino acid transport"/>
    <property type="evidence" value="ECO:0007669"/>
    <property type="project" value="InterPro"/>
</dbReference>
<dbReference type="Proteomes" id="UP001055784">
    <property type="component" value="Chromosome"/>
</dbReference>
<evidence type="ECO:0000313" key="8">
    <source>
        <dbReference type="Proteomes" id="UP001055784"/>
    </source>
</evidence>
<reference evidence="7" key="1">
    <citation type="submission" date="2022-11" db="EMBL/GenBank/DDBJ databases">
        <authorList>
            <person name="Vasilchenko N.G."/>
            <person name="Prazdnova E.V."/>
            <person name="Gorovtsov A.V."/>
            <person name="Chistyakov V.A."/>
            <person name="Pak M.L."/>
        </authorList>
    </citation>
    <scope>NUCLEOTIDE SEQUENCE</scope>
    <source>
        <strain evidence="7">R 4.5</strain>
    </source>
</reference>
<evidence type="ECO:0000256" key="1">
    <source>
        <dbReference type="ARBA" id="ARBA00004651"/>
    </source>
</evidence>
<keyword evidence="3 6" id="KW-0812">Transmembrane</keyword>
<keyword evidence="5 6" id="KW-0472">Membrane</keyword>
<sequence length="70" mass="8122">MYYARLQSSLHFLLYAAVSIVWFATIVLLLSYVRKWLMSPRVQNVIDKATGFVLIGFGLNMIFRVQRTGH</sequence>
<dbReference type="GO" id="GO:0005886">
    <property type="term" value="C:plasma membrane"/>
    <property type="evidence" value="ECO:0007669"/>
    <property type="project" value="UniProtKB-SubCell"/>
</dbReference>
<evidence type="ECO:0000256" key="5">
    <source>
        <dbReference type="ARBA" id="ARBA00023136"/>
    </source>
</evidence>
<evidence type="ECO:0000256" key="6">
    <source>
        <dbReference type="SAM" id="Phobius"/>
    </source>
</evidence>
<dbReference type="AlphaFoldDB" id="A0AAE9LB01"/>
<dbReference type="EMBL" id="CP097770">
    <property type="protein sequence ID" value="URJ52998.1"/>
    <property type="molecule type" value="Genomic_DNA"/>
</dbReference>
<evidence type="ECO:0000256" key="4">
    <source>
        <dbReference type="ARBA" id="ARBA00022989"/>
    </source>
</evidence>
<feature type="transmembrane region" description="Helical" evidence="6">
    <location>
        <begin position="45"/>
        <end position="63"/>
    </location>
</feature>